<accession>A0A9N8DTT5</accession>
<feature type="compositionally biased region" description="Gly residues" evidence="1">
    <location>
        <begin position="205"/>
        <end position="236"/>
    </location>
</feature>
<proteinExistence type="predicted"/>
<gene>
    <name evidence="3" type="ORF">SEMRO_352_G124210.1</name>
</gene>
<comment type="caution">
    <text evidence="3">The sequence shown here is derived from an EMBL/GenBank/DDBJ whole genome shotgun (WGS) entry which is preliminary data.</text>
</comment>
<protein>
    <submittedName>
        <fullName evidence="3">Uncharacterized protein</fullName>
    </submittedName>
</protein>
<keyword evidence="2" id="KW-0732">Signal</keyword>
<feature type="region of interest" description="Disordered" evidence="1">
    <location>
        <begin position="182"/>
        <end position="243"/>
    </location>
</feature>
<feature type="signal peptide" evidence="2">
    <location>
        <begin position="1"/>
        <end position="26"/>
    </location>
</feature>
<evidence type="ECO:0000313" key="4">
    <source>
        <dbReference type="Proteomes" id="UP001153069"/>
    </source>
</evidence>
<dbReference type="EMBL" id="CAICTM010000351">
    <property type="protein sequence ID" value="CAB9508566.1"/>
    <property type="molecule type" value="Genomic_DNA"/>
</dbReference>
<evidence type="ECO:0000313" key="3">
    <source>
        <dbReference type="EMBL" id="CAB9508566.1"/>
    </source>
</evidence>
<reference evidence="3" key="1">
    <citation type="submission" date="2020-06" db="EMBL/GenBank/DDBJ databases">
        <authorList>
            <consortium name="Plant Systems Biology data submission"/>
        </authorList>
    </citation>
    <scope>NUCLEOTIDE SEQUENCE</scope>
    <source>
        <strain evidence="3">D6</strain>
    </source>
</reference>
<dbReference type="AlphaFoldDB" id="A0A9N8DTT5"/>
<evidence type="ECO:0000256" key="1">
    <source>
        <dbReference type="SAM" id="MobiDB-lite"/>
    </source>
</evidence>
<dbReference type="Proteomes" id="UP001153069">
    <property type="component" value="Unassembled WGS sequence"/>
</dbReference>
<keyword evidence="4" id="KW-1185">Reference proteome</keyword>
<sequence length="269" mass="27510">MMERKPTSLAAVLLFLLICSHGQADAAKCEGLYAASYDATAMPLTCGPFAGDPTLHAIVYGCKNLNQGDTPETGSTVQTFTQICTAEIASDTNYTCYELAADTDYTAFEAAVAANDVSSCSGEDEPEAPIYRYLQTTAEYTFSGEAGGQSTAGPADATFRTDFAAEAYYVVTVKEGEALQYNDPTDAAPMGDHSDNGGNTTDSGSDGGDGEGSSGSGGDSDGSSGGDGEGSSGGGESDVKESSAGVQLGGMTTIFYLTLLGWVITSKNN</sequence>
<organism evidence="3 4">
    <name type="scientific">Seminavis robusta</name>
    <dbReference type="NCBI Taxonomy" id="568900"/>
    <lineage>
        <taxon>Eukaryota</taxon>
        <taxon>Sar</taxon>
        <taxon>Stramenopiles</taxon>
        <taxon>Ochrophyta</taxon>
        <taxon>Bacillariophyta</taxon>
        <taxon>Bacillariophyceae</taxon>
        <taxon>Bacillariophycidae</taxon>
        <taxon>Naviculales</taxon>
        <taxon>Naviculaceae</taxon>
        <taxon>Seminavis</taxon>
    </lineage>
</organism>
<feature type="chain" id="PRO_5040171445" evidence="2">
    <location>
        <begin position="27"/>
        <end position="269"/>
    </location>
</feature>
<evidence type="ECO:0000256" key="2">
    <source>
        <dbReference type="SAM" id="SignalP"/>
    </source>
</evidence>
<name>A0A9N8DTT5_9STRA</name>